<dbReference type="SUPFAM" id="SSF52540">
    <property type="entry name" value="P-loop containing nucleoside triphosphate hydrolases"/>
    <property type="match status" value="1"/>
</dbReference>
<dbReference type="Proteomes" id="UP001595384">
    <property type="component" value="Unassembled WGS sequence"/>
</dbReference>
<keyword evidence="6" id="KW-1185">Reference proteome</keyword>
<dbReference type="InterPro" id="IPR027417">
    <property type="entry name" value="P-loop_NTPase"/>
</dbReference>
<dbReference type="Pfam" id="PF08352">
    <property type="entry name" value="oligo_HPY"/>
    <property type="match status" value="1"/>
</dbReference>
<dbReference type="InterPro" id="IPR050319">
    <property type="entry name" value="ABC_transp_ATP-bind"/>
</dbReference>
<dbReference type="Gene3D" id="3.40.50.300">
    <property type="entry name" value="P-loop containing nucleotide triphosphate hydrolases"/>
    <property type="match status" value="1"/>
</dbReference>
<dbReference type="InterPro" id="IPR017871">
    <property type="entry name" value="ABC_transporter-like_CS"/>
</dbReference>
<dbReference type="InterPro" id="IPR003593">
    <property type="entry name" value="AAA+_ATPase"/>
</dbReference>
<dbReference type="Pfam" id="PF00005">
    <property type="entry name" value="ABC_tran"/>
    <property type="match status" value="1"/>
</dbReference>
<reference evidence="6" key="1">
    <citation type="journal article" date="2019" name="Int. J. Syst. Evol. Microbiol.">
        <title>The Global Catalogue of Microorganisms (GCM) 10K type strain sequencing project: providing services to taxonomists for standard genome sequencing and annotation.</title>
        <authorList>
            <consortium name="The Broad Institute Genomics Platform"/>
            <consortium name="The Broad Institute Genome Sequencing Center for Infectious Disease"/>
            <person name="Wu L."/>
            <person name="Ma J."/>
        </authorList>
    </citation>
    <scope>NUCLEOTIDE SEQUENCE [LARGE SCALE GENOMIC DNA]</scope>
    <source>
        <strain evidence="6">KCTC 62784</strain>
    </source>
</reference>
<feature type="domain" description="ABC transporter" evidence="4">
    <location>
        <begin position="8"/>
        <end position="245"/>
    </location>
</feature>
<sequence>MTQSLPYLRLSQVTFAPHATPIIDNLSLTLHGTERVGLVGASGSGKSTLLKLMLGLYRPHQGTLHCQDRPIQAHFWQSLNWYRQQVQYIPQDPHHSLPPNQTVEQALMEPKKRLTRSLASADELRRAVEQVQLSAQVLKQTIGELSGGQAQRIALARALMVKPQFLLADEPTSGLDLPLREQMKALLTDICQRQQMGLMVVTHDISMVAGLCDRLLVMNQGVIVEDRDTNAVLHAPQHPYTQALLAAVPCMPCHIQHLNHAHSLSSHSLQGHVY</sequence>
<dbReference type="RefSeq" id="WP_123014600.1">
    <property type="nucleotide sequence ID" value="NZ_AP024912.1"/>
</dbReference>
<dbReference type="SMART" id="SM00382">
    <property type="entry name" value="AAA"/>
    <property type="match status" value="1"/>
</dbReference>
<dbReference type="PROSITE" id="PS00211">
    <property type="entry name" value="ABC_TRANSPORTER_1"/>
    <property type="match status" value="1"/>
</dbReference>
<organism evidence="5 6">
    <name type="scientific">Vibrio zhugei</name>
    <dbReference type="NCBI Taxonomy" id="2479546"/>
    <lineage>
        <taxon>Bacteria</taxon>
        <taxon>Pseudomonadati</taxon>
        <taxon>Pseudomonadota</taxon>
        <taxon>Gammaproteobacteria</taxon>
        <taxon>Vibrionales</taxon>
        <taxon>Vibrionaceae</taxon>
        <taxon>Vibrio</taxon>
    </lineage>
</organism>
<comment type="caution">
    <text evidence="5">The sequence shown here is derived from an EMBL/GenBank/DDBJ whole genome shotgun (WGS) entry which is preliminary data.</text>
</comment>
<dbReference type="EMBL" id="JBHRSE010000061">
    <property type="protein sequence ID" value="MFC3024079.1"/>
    <property type="molecule type" value="Genomic_DNA"/>
</dbReference>
<keyword evidence="3 5" id="KW-0067">ATP-binding</keyword>
<gene>
    <name evidence="5" type="ORF">ACFODT_09585</name>
</gene>
<dbReference type="CDD" id="cd03257">
    <property type="entry name" value="ABC_NikE_OppD_transporters"/>
    <property type="match status" value="1"/>
</dbReference>
<name>A0ABV7CCE7_9VIBR</name>
<dbReference type="PANTHER" id="PTHR43776">
    <property type="entry name" value="TRANSPORT ATP-BINDING PROTEIN"/>
    <property type="match status" value="1"/>
</dbReference>
<dbReference type="PROSITE" id="PS50893">
    <property type="entry name" value="ABC_TRANSPORTER_2"/>
    <property type="match status" value="1"/>
</dbReference>
<evidence type="ECO:0000256" key="2">
    <source>
        <dbReference type="ARBA" id="ARBA00022741"/>
    </source>
</evidence>
<evidence type="ECO:0000313" key="5">
    <source>
        <dbReference type="EMBL" id="MFC3024079.1"/>
    </source>
</evidence>
<evidence type="ECO:0000313" key="6">
    <source>
        <dbReference type="Proteomes" id="UP001595384"/>
    </source>
</evidence>
<protein>
    <submittedName>
        <fullName evidence="5">ABC transporter ATP-binding protein</fullName>
    </submittedName>
</protein>
<evidence type="ECO:0000256" key="3">
    <source>
        <dbReference type="ARBA" id="ARBA00022840"/>
    </source>
</evidence>
<dbReference type="GO" id="GO:0005524">
    <property type="term" value="F:ATP binding"/>
    <property type="evidence" value="ECO:0007669"/>
    <property type="project" value="UniProtKB-KW"/>
</dbReference>
<keyword evidence="1" id="KW-0813">Transport</keyword>
<keyword evidence="2" id="KW-0547">Nucleotide-binding</keyword>
<evidence type="ECO:0000259" key="4">
    <source>
        <dbReference type="PROSITE" id="PS50893"/>
    </source>
</evidence>
<proteinExistence type="predicted"/>
<accession>A0ABV7CCE7</accession>
<dbReference type="InterPro" id="IPR003439">
    <property type="entry name" value="ABC_transporter-like_ATP-bd"/>
</dbReference>
<dbReference type="InterPro" id="IPR013563">
    <property type="entry name" value="Oligopep_ABC_C"/>
</dbReference>
<evidence type="ECO:0000256" key="1">
    <source>
        <dbReference type="ARBA" id="ARBA00022448"/>
    </source>
</evidence>